<gene>
    <name evidence="2" type="ORF">SAMN06296416_101380</name>
</gene>
<sequence>MVEHHPERLDAVFHALADNTRRRMLRSLSTRPCSVGELAAPFQISLAAASKHIKVLERAGLVTRNVQGRTHLCSLRPEPLAAGQAWLRHYEQFWNQRLDALEAALNAESAPATPAAQSISPRSQR</sequence>
<dbReference type="PANTHER" id="PTHR38600">
    <property type="entry name" value="TRANSCRIPTIONAL REGULATORY PROTEIN"/>
    <property type="match status" value="1"/>
</dbReference>
<dbReference type="Gene3D" id="1.10.10.10">
    <property type="entry name" value="Winged helix-like DNA-binding domain superfamily/Winged helix DNA-binding domain"/>
    <property type="match status" value="1"/>
</dbReference>
<name>A0A286CX33_9GAMM</name>
<feature type="domain" description="HTH arsR-type" evidence="1">
    <location>
        <begin position="1"/>
        <end position="105"/>
    </location>
</feature>
<evidence type="ECO:0000313" key="2">
    <source>
        <dbReference type="EMBL" id="SOD50962.1"/>
    </source>
</evidence>
<proteinExistence type="predicted"/>
<dbReference type="InterPro" id="IPR011991">
    <property type="entry name" value="ArsR-like_HTH"/>
</dbReference>
<organism evidence="2 3">
    <name type="scientific">Pseudoxanthomonas wuyuanensis</name>
    <dbReference type="NCBI Taxonomy" id="1073196"/>
    <lineage>
        <taxon>Bacteria</taxon>
        <taxon>Pseudomonadati</taxon>
        <taxon>Pseudomonadota</taxon>
        <taxon>Gammaproteobacteria</taxon>
        <taxon>Lysobacterales</taxon>
        <taxon>Lysobacteraceae</taxon>
        <taxon>Pseudoxanthomonas</taxon>
    </lineage>
</organism>
<dbReference type="RefSeq" id="WP_097120176.1">
    <property type="nucleotide sequence ID" value="NZ_OCND01000001.1"/>
</dbReference>
<dbReference type="NCBIfam" id="NF033788">
    <property type="entry name" value="HTH_metalloreg"/>
    <property type="match status" value="1"/>
</dbReference>
<dbReference type="PANTHER" id="PTHR38600:SF2">
    <property type="entry name" value="SLL0088 PROTEIN"/>
    <property type="match status" value="1"/>
</dbReference>
<dbReference type="PROSITE" id="PS50987">
    <property type="entry name" value="HTH_ARSR_2"/>
    <property type="match status" value="1"/>
</dbReference>
<dbReference type="SMART" id="SM00418">
    <property type="entry name" value="HTH_ARSR"/>
    <property type="match status" value="1"/>
</dbReference>
<evidence type="ECO:0000259" key="1">
    <source>
        <dbReference type="PROSITE" id="PS50987"/>
    </source>
</evidence>
<dbReference type="Proteomes" id="UP000219374">
    <property type="component" value="Unassembled WGS sequence"/>
</dbReference>
<dbReference type="InterPro" id="IPR001845">
    <property type="entry name" value="HTH_ArsR_DNA-bd_dom"/>
</dbReference>
<dbReference type="GO" id="GO:0003700">
    <property type="term" value="F:DNA-binding transcription factor activity"/>
    <property type="evidence" value="ECO:0007669"/>
    <property type="project" value="InterPro"/>
</dbReference>
<dbReference type="EMBL" id="OCND01000001">
    <property type="protein sequence ID" value="SOD50962.1"/>
    <property type="molecule type" value="Genomic_DNA"/>
</dbReference>
<dbReference type="InterPro" id="IPR036388">
    <property type="entry name" value="WH-like_DNA-bd_sf"/>
</dbReference>
<dbReference type="InterPro" id="IPR036390">
    <property type="entry name" value="WH_DNA-bd_sf"/>
</dbReference>
<dbReference type="OrthoDB" id="46768at2"/>
<protein>
    <submittedName>
        <fullName evidence="2">Transcriptional regulator, ArsR family</fullName>
    </submittedName>
</protein>
<dbReference type="Pfam" id="PF12840">
    <property type="entry name" value="HTH_20"/>
    <property type="match status" value="1"/>
</dbReference>
<keyword evidence="3" id="KW-1185">Reference proteome</keyword>
<dbReference type="AlphaFoldDB" id="A0A286CX33"/>
<dbReference type="PRINTS" id="PR00778">
    <property type="entry name" value="HTHARSR"/>
</dbReference>
<evidence type="ECO:0000313" key="3">
    <source>
        <dbReference type="Proteomes" id="UP000219374"/>
    </source>
</evidence>
<reference evidence="2 3" key="1">
    <citation type="submission" date="2017-09" db="EMBL/GenBank/DDBJ databases">
        <authorList>
            <person name="Ehlers B."/>
            <person name="Leendertz F.H."/>
        </authorList>
    </citation>
    <scope>NUCLEOTIDE SEQUENCE [LARGE SCALE GENOMIC DNA]</scope>
    <source>
        <strain evidence="2 3">CGMCC 1.10978</strain>
    </source>
</reference>
<dbReference type="CDD" id="cd00090">
    <property type="entry name" value="HTH_ARSR"/>
    <property type="match status" value="1"/>
</dbReference>
<dbReference type="SUPFAM" id="SSF46785">
    <property type="entry name" value="Winged helix' DNA-binding domain"/>
    <property type="match status" value="1"/>
</dbReference>
<accession>A0A286CX33</accession>